<dbReference type="Proteomes" id="UP000028523">
    <property type="component" value="Unassembled WGS sequence"/>
</dbReference>
<dbReference type="EMBL" id="AWQU01000052">
    <property type="protein sequence ID" value="KFB07886.1"/>
    <property type="molecule type" value="Genomic_DNA"/>
</dbReference>
<proteinExistence type="predicted"/>
<keyword evidence="2" id="KW-1185">Reference proteome</keyword>
<organism evidence="1 2">
    <name type="scientific">Malacoplasma iowae DK-CPA</name>
    <dbReference type="NCBI Taxonomy" id="1394179"/>
    <lineage>
        <taxon>Bacteria</taxon>
        <taxon>Bacillati</taxon>
        <taxon>Mycoplasmatota</taxon>
        <taxon>Mycoplasmoidales</taxon>
        <taxon>Mycoplasmoidaceae</taxon>
        <taxon>Malacoplasma</taxon>
    </lineage>
</organism>
<reference evidence="1 2" key="1">
    <citation type="journal article" date="2014" name="PLoS ONE">
        <title>Reduction of Hydrogen Peroxide Accumulation and Toxicity by a Catalase from Mycoplasma iowae.</title>
        <authorList>
            <person name="Pritchard R.E."/>
            <person name="Prassinos A.J."/>
            <person name="Osborne J.D."/>
            <person name="Raviv Z."/>
            <person name="Balish M.F."/>
        </authorList>
    </citation>
    <scope>NUCLEOTIDE SEQUENCE [LARGE SCALE GENOMIC DNA]</scope>
    <source>
        <strain evidence="1 2">DK-CPA</strain>
    </source>
</reference>
<gene>
    <name evidence="1" type="ORF">P271_750</name>
</gene>
<evidence type="ECO:0000313" key="1">
    <source>
        <dbReference type="EMBL" id="KFB07886.1"/>
    </source>
</evidence>
<sequence length="480" mass="57131">MIMENNYKNNSFSKHIIKKFDVIYNLFLKTELINNANSENEKKMIKNMVPKIWNMDTQILTILNVFFEKILNVGFQKNDVYKLNIVKNQNGYKLIFNNENITPTSSKNKDEVAKNTMFQYVRVLSFFKVIIIKDYENLSRFFSSKLDDNKNYEVLLSSEFKLIYLSGSVNEWMTLGIVYDFIIKGIKDNNKDIMNMAFSFFVSTVYFLDKNKIIFNNQNDPKWSCIKHLKNKKINNIGYNNEIDKFKIIYKILSETYIQLVKKTKSLIEFNINSNNNWIINNENYDLCENLDNIVLHKFLDDILFLLFDKNETNFIIDTNYNMHKEFVDVIQLNNDIERCRQKLRENILKNRNKNNDTYYSDIESSSNEFNYLPDAIEQMEAAHILPVSDIKLKIKNNPKQKEEYLSLLSNENNGIIIDHVYHDAFDKNWLRLDYNGVFQPTEEWNKRYTIKGKIYKHGLVKIKGEVLSKEMKNFILLRK</sequence>
<accession>A0A084U4K0</accession>
<name>A0A084U4K0_MALIO</name>
<evidence type="ECO:0000313" key="2">
    <source>
        <dbReference type="Proteomes" id="UP000028523"/>
    </source>
</evidence>
<dbReference type="NCBIfam" id="NF045952">
    <property type="entry name" value="MAG4270_fam"/>
    <property type="match status" value="1"/>
</dbReference>
<comment type="caution">
    <text evidence="1">The sequence shown here is derived from an EMBL/GenBank/DDBJ whole genome shotgun (WGS) entry which is preliminary data.</text>
</comment>
<evidence type="ECO:0008006" key="3">
    <source>
        <dbReference type="Google" id="ProtNLM"/>
    </source>
</evidence>
<dbReference type="AlphaFoldDB" id="A0A084U4K0"/>
<protein>
    <recommendedName>
        <fullName evidence="3">HNH endonuclease</fullName>
    </recommendedName>
</protein>